<reference evidence="10" key="1">
    <citation type="submission" date="2020-12" db="EMBL/GenBank/DDBJ databases">
        <title>Devosia sp. MSA67 isolated from Mo River.</title>
        <authorList>
            <person name="Ma F."/>
            <person name="Zi Z."/>
        </authorList>
    </citation>
    <scope>NUCLEOTIDE SEQUENCE</scope>
    <source>
        <strain evidence="10">MSA67</strain>
    </source>
</reference>
<protein>
    <recommendedName>
        <fullName evidence="7">4-hydroxy-3-methylbut-2-en-1-yl diphosphate synthase (flavodoxin)</fullName>
        <ecNumber evidence="7">1.17.7.3</ecNumber>
    </recommendedName>
    <alternativeName>
        <fullName evidence="7">1-hydroxy-2-methyl-2-(E)-butenyl 4-diphosphate synthase</fullName>
    </alternativeName>
</protein>
<evidence type="ECO:0000256" key="7">
    <source>
        <dbReference type="HAMAP-Rule" id="MF_00159"/>
    </source>
</evidence>
<dbReference type="NCBIfam" id="NF001540">
    <property type="entry name" value="PRK00366.1"/>
    <property type="match status" value="1"/>
</dbReference>
<dbReference type="InterPro" id="IPR011005">
    <property type="entry name" value="Dihydropteroate_synth-like_sf"/>
</dbReference>
<comment type="catalytic activity">
    <reaction evidence="7">
        <text>(2E)-4-hydroxy-3-methylbut-2-enyl diphosphate + oxidized [flavodoxin] + H2O + 2 H(+) = 2-C-methyl-D-erythritol 2,4-cyclic diphosphate + reduced [flavodoxin]</text>
        <dbReference type="Rhea" id="RHEA:43604"/>
        <dbReference type="Rhea" id="RHEA-COMP:10622"/>
        <dbReference type="Rhea" id="RHEA-COMP:10623"/>
        <dbReference type="ChEBI" id="CHEBI:15377"/>
        <dbReference type="ChEBI" id="CHEBI:15378"/>
        <dbReference type="ChEBI" id="CHEBI:57618"/>
        <dbReference type="ChEBI" id="CHEBI:58210"/>
        <dbReference type="ChEBI" id="CHEBI:58483"/>
        <dbReference type="ChEBI" id="CHEBI:128753"/>
        <dbReference type="EC" id="1.17.7.3"/>
    </reaction>
</comment>
<dbReference type="GO" id="GO:0016114">
    <property type="term" value="P:terpenoid biosynthetic process"/>
    <property type="evidence" value="ECO:0007669"/>
    <property type="project" value="InterPro"/>
</dbReference>
<dbReference type="RefSeq" id="WP_198877479.1">
    <property type="nucleotide sequence ID" value="NZ_JAEKMH010000004.1"/>
</dbReference>
<feature type="domain" description="IspG C-terminal" evidence="9">
    <location>
        <begin position="296"/>
        <end position="396"/>
    </location>
</feature>
<dbReference type="Pfam" id="PF04551">
    <property type="entry name" value="GcpE"/>
    <property type="match status" value="1"/>
</dbReference>
<keyword evidence="5 7" id="KW-0411">Iron-sulfur</keyword>
<evidence type="ECO:0000256" key="5">
    <source>
        <dbReference type="ARBA" id="ARBA00023014"/>
    </source>
</evidence>
<proteinExistence type="inferred from homology"/>
<evidence type="ECO:0000259" key="8">
    <source>
        <dbReference type="Pfam" id="PF04551"/>
    </source>
</evidence>
<dbReference type="Gene3D" id="3.20.20.20">
    <property type="entry name" value="Dihydropteroate synthase-like"/>
    <property type="match status" value="1"/>
</dbReference>
<dbReference type="InterPro" id="IPR045854">
    <property type="entry name" value="NO2/SO3_Rdtase_4Fe4S_sf"/>
</dbReference>
<dbReference type="Gene3D" id="3.30.413.10">
    <property type="entry name" value="Sulfite Reductase Hemoprotein, domain 1"/>
    <property type="match status" value="1"/>
</dbReference>
<accession>A0A934IT43</accession>
<gene>
    <name evidence="7 10" type="primary">ispG</name>
    <name evidence="10" type="synonym">gcpE</name>
    <name evidence="10" type="ORF">JEQ47_16260</name>
</gene>
<dbReference type="GO" id="GO:0051539">
    <property type="term" value="F:4 iron, 4 sulfur cluster binding"/>
    <property type="evidence" value="ECO:0007669"/>
    <property type="project" value="UniProtKB-UniRule"/>
</dbReference>
<evidence type="ECO:0000256" key="2">
    <source>
        <dbReference type="ARBA" id="ARBA00022723"/>
    </source>
</evidence>
<dbReference type="Pfam" id="PF26540">
    <property type="entry name" value="GcpE_C"/>
    <property type="match status" value="1"/>
</dbReference>
<dbReference type="GO" id="GO:0019288">
    <property type="term" value="P:isopentenyl diphosphate biosynthetic process, methylerythritol 4-phosphate pathway"/>
    <property type="evidence" value="ECO:0007669"/>
    <property type="project" value="UniProtKB-UniRule"/>
</dbReference>
<dbReference type="PANTHER" id="PTHR30454">
    <property type="entry name" value="4-HYDROXY-3-METHYLBUT-2-EN-1-YL DIPHOSPHATE SYNTHASE"/>
    <property type="match status" value="1"/>
</dbReference>
<comment type="pathway">
    <text evidence="7">Isoprenoid biosynthesis; isopentenyl diphosphate biosynthesis via DXP pathway; isopentenyl diphosphate from 1-deoxy-D-xylulose 5-phosphate: step 5/6.</text>
</comment>
<keyword evidence="3 7" id="KW-0560">Oxidoreductase</keyword>
<evidence type="ECO:0000313" key="10">
    <source>
        <dbReference type="EMBL" id="MBJ3786279.1"/>
    </source>
</evidence>
<comment type="function">
    <text evidence="7">Converts 2C-methyl-D-erythritol 2,4-cyclodiphosphate (ME-2,4cPP) into 1-hydroxy-2-methyl-2-(E)-butenyl 4-diphosphate.</text>
</comment>
<dbReference type="InterPro" id="IPR004588">
    <property type="entry name" value="IspG_bac-typ"/>
</dbReference>
<dbReference type="EC" id="1.17.7.3" evidence="7"/>
<feature type="binding site" evidence="7">
    <location>
        <position position="302"/>
    </location>
    <ligand>
        <name>[4Fe-4S] cluster</name>
        <dbReference type="ChEBI" id="CHEBI:49883"/>
    </ligand>
</feature>
<dbReference type="PANTHER" id="PTHR30454:SF0">
    <property type="entry name" value="4-HYDROXY-3-METHYLBUT-2-EN-1-YL DIPHOSPHATE SYNTHASE (FERREDOXIN), CHLOROPLASTIC"/>
    <property type="match status" value="1"/>
</dbReference>
<sequence>MAGPAARRQSVGVNVGGVMVGGGAPVVVQSMTNTDTADIDATVKQVMQLARAGSEIVRITVDRDESAAAVPIIRDRLAFMGYDVPLVGDFHYIGHKLLTDHPACAEALAKYRINPGNVGFKAKRDTQFATLIEIANRYDKPVRIGVNWGSLDEELLTRLMDENAASATPISAAAVQREAIIQSALLSAARAEELGMRRNQILLSTKVSDVQHLIAVYQDLAARCDYALHLGLTEAGMGSKGIVASSAALGILLQQGIGDTIRISLTPEPGGDRTTEVKVAQELLQTMGFRQFLPVVAACPGCGRTTSTTFQTLAKDIQDHLNTSMPEWRERYPGVETLSVAVMGCIVNGPGESKHANIGISLPGTGETPAAPVFVDGEKVATLRGADVADQFKVMVADYIERKFGTGRQNAAE</sequence>
<dbReference type="FunFam" id="3.30.413.10:FF:000012">
    <property type="entry name" value="4-hydroxy-3-methylbut-2-en-1-yl diphosphate synthase (flavodoxin)"/>
    <property type="match status" value="1"/>
</dbReference>
<dbReference type="InterPro" id="IPR016425">
    <property type="entry name" value="IspG_bac"/>
</dbReference>
<keyword evidence="4 7" id="KW-0408">Iron</keyword>
<keyword evidence="2 7" id="KW-0479">Metal-binding</keyword>
<evidence type="ECO:0000256" key="1">
    <source>
        <dbReference type="ARBA" id="ARBA00022485"/>
    </source>
</evidence>
<organism evidence="10 11">
    <name type="scientific">Devosia sediminis</name>
    <dbReference type="NCBI Taxonomy" id="2798801"/>
    <lineage>
        <taxon>Bacteria</taxon>
        <taxon>Pseudomonadati</taxon>
        <taxon>Pseudomonadota</taxon>
        <taxon>Alphaproteobacteria</taxon>
        <taxon>Hyphomicrobiales</taxon>
        <taxon>Devosiaceae</taxon>
        <taxon>Devosia</taxon>
    </lineage>
</organism>
<dbReference type="HAMAP" id="MF_00159">
    <property type="entry name" value="IspG"/>
    <property type="match status" value="1"/>
</dbReference>
<dbReference type="GO" id="GO:0141197">
    <property type="term" value="F:4-hydroxy-3-methylbut-2-enyl-diphosphate synthase activity (flavodoxin)"/>
    <property type="evidence" value="ECO:0007669"/>
    <property type="project" value="UniProtKB-EC"/>
</dbReference>
<dbReference type="InterPro" id="IPR058578">
    <property type="entry name" value="IspG_TIM"/>
</dbReference>
<dbReference type="GO" id="GO:0046429">
    <property type="term" value="F:4-hydroxy-3-methylbut-2-en-1-yl diphosphate synthase activity (ferredoxin)"/>
    <property type="evidence" value="ECO:0007669"/>
    <property type="project" value="UniProtKB-UniRule"/>
</dbReference>
<dbReference type="GO" id="GO:0005506">
    <property type="term" value="F:iron ion binding"/>
    <property type="evidence" value="ECO:0007669"/>
    <property type="project" value="InterPro"/>
</dbReference>
<feature type="binding site" evidence="7">
    <location>
        <position position="345"/>
    </location>
    <ligand>
        <name>[4Fe-4S] cluster</name>
        <dbReference type="ChEBI" id="CHEBI:49883"/>
    </ligand>
</feature>
<comment type="similarity">
    <text evidence="7">Belongs to the IspG family.</text>
</comment>
<keyword evidence="6 7" id="KW-0414">Isoprene biosynthesis</keyword>
<dbReference type="AlphaFoldDB" id="A0A934IT43"/>
<evidence type="ECO:0000256" key="3">
    <source>
        <dbReference type="ARBA" id="ARBA00023002"/>
    </source>
</evidence>
<dbReference type="InterPro" id="IPR058579">
    <property type="entry name" value="IspG_C"/>
</dbReference>
<evidence type="ECO:0000259" key="9">
    <source>
        <dbReference type="Pfam" id="PF26540"/>
    </source>
</evidence>
<keyword evidence="11" id="KW-1185">Reference proteome</keyword>
<feature type="binding site" evidence="7">
    <location>
        <position position="352"/>
    </location>
    <ligand>
        <name>[4Fe-4S] cluster</name>
        <dbReference type="ChEBI" id="CHEBI:49883"/>
    </ligand>
</feature>
<dbReference type="NCBIfam" id="TIGR00612">
    <property type="entry name" value="ispG_gcpE"/>
    <property type="match status" value="1"/>
</dbReference>
<feature type="binding site" evidence="7">
    <location>
        <position position="299"/>
    </location>
    <ligand>
        <name>[4Fe-4S] cluster</name>
        <dbReference type="ChEBI" id="CHEBI:49883"/>
    </ligand>
</feature>
<name>A0A934IT43_9HYPH</name>
<dbReference type="Proteomes" id="UP000602124">
    <property type="component" value="Unassembled WGS sequence"/>
</dbReference>
<keyword evidence="1 7" id="KW-0004">4Fe-4S</keyword>
<feature type="domain" description="IspG TIM-barrel" evidence="8">
    <location>
        <begin position="13"/>
        <end position="281"/>
    </location>
</feature>
<dbReference type="PIRSF" id="PIRSF004640">
    <property type="entry name" value="IspG"/>
    <property type="match status" value="1"/>
</dbReference>
<evidence type="ECO:0000256" key="4">
    <source>
        <dbReference type="ARBA" id="ARBA00023004"/>
    </source>
</evidence>
<comment type="cofactor">
    <cofactor evidence="7">
        <name>[4Fe-4S] cluster</name>
        <dbReference type="ChEBI" id="CHEBI:49883"/>
    </cofactor>
    <text evidence="7">Binds 1 [4Fe-4S] cluster.</text>
</comment>
<evidence type="ECO:0000313" key="11">
    <source>
        <dbReference type="Proteomes" id="UP000602124"/>
    </source>
</evidence>
<evidence type="ECO:0000256" key="6">
    <source>
        <dbReference type="ARBA" id="ARBA00023229"/>
    </source>
</evidence>
<comment type="caution">
    <text evidence="10">The sequence shown here is derived from an EMBL/GenBank/DDBJ whole genome shotgun (WGS) entry which is preliminary data.</text>
</comment>
<dbReference type="EMBL" id="JAEKMH010000004">
    <property type="protein sequence ID" value="MBJ3786279.1"/>
    <property type="molecule type" value="Genomic_DNA"/>
</dbReference>